<dbReference type="Proteomes" id="UP001519292">
    <property type="component" value="Unassembled WGS sequence"/>
</dbReference>
<protein>
    <recommendedName>
        <fullName evidence="3 7">Dihydrofolate reductase</fullName>
        <ecNumber evidence="3 7">1.5.1.3</ecNumber>
    </recommendedName>
</protein>
<dbReference type="GO" id="GO:0004146">
    <property type="term" value="F:dihydrofolate reductase activity"/>
    <property type="evidence" value="ECO:0007669"/>
    <property type="project" value="UniProtKB-EC"/>
</dbReference>
<keyword evidence="4 7" id="KW-0554">One-carbon metabolism</keyword>
<evidence type="ECO:0000256" key="2">
    <source>
        <dbReference type="ARBA" id="ARBA00009539"/>
    </source>
</evidence>
<evidence type="ECO:0000256" key="3">
    <source>
        <dbReference type="ARBA" id="ARBA00012856"/>
    </source>
</evidence>
<dbReference type="PROSITE" id="PS51330">
    <property type="entry name" value="DHFR_2"/>
    <property type="match status" value="1"/>
</dbReference>
<dbReference type="SUPFAM" id="SSF53597">
    <property type="entry name" value="Dihydrofolate reductase-like"/>
    <property type="match status" value="1"/>
</dbReference>
<evidence type="ECO:0000256" key="6">
    <source>
        <dbReference type="ARBA" id="ARBA00023002"/>
    </source>
</evidence>
<dbReference type="PANTHER" id="PTHR48069:SF3">
    <property type="entry name" value="DIHYDROFOLATE REDUCTASE"/>
    <property type="match status" value="1"/>
</dbReference>
<dbReference type="EMBL" id="JAGGLU010000012">
    <property type="protein sequence ID" value="MBP2058671.1"/>
    <property type="molecule type" value="Genomic_DNA"/>
</dbReference>
<sequence length="168" mass="19719">MISFVWAEDEAGNIGYQGKLPWHLPADLHHFKEKTIGHSMVMGRKTFDSFPGILPNRQHVVLTHSLKFKEKYQNDSRVKVFTNIIDLKKWLNKQVNDVAVIGGASLFKELEDEVNILEKTEIHHHFKADVKMIPINYKKFELIDKQAHHADEKNKYDYTFLTYKKKLN</sequence>
<feature type="domain" description="DHFR" evidence="8">
    <location>
        <begin position="1"/>
        <end position="165"/>
    </location>
</feature>
<organism evidence="9 10">
    <name type="scientific">Lactobacillus colini</name>
    <dbReference type="NCBI Taxonomy" id="1819254"/>
    <lineage>
        <taxon>Bacteria</taxon>
        <taxon>Bacillati</taxon>
        <taxon>Bacillota</taxon>
        <taxon>Bacilli</taxon>
        <taxon>Lactobacillales</taxon>
        <taxon>Lactobacillaceae</taxon>
        <taxon>Lactobacillus</taxon>
    </lineage>
</organism>
<evidence type="ECO:0000259" key="8">
    <source>
        <dbReference type="PROSITE" id="PS51330"/>
    </source>
</evidence>
<proteinExistence type="inferred from homology"/>
<dbReference type="InterPro" id="IPR001796">
    <property type="entry name" value="DHFR_dom"/>
</dbReference>
<comment type="function">
    <text evidence="7">Key enzyme in folate metabolism. Catalyzes an essential reaction for de novo glycine and purine synthesis, and for DNA precursor synthesis.</text>
</comment>
<gene>
    <name evidence="9" type="ORF">J2Z60_001859</name>
</gene>
<reference evidence="9 10" key="1">
    <citation type="submission" date="2021-03" db="EMBL/GenBank/DDBJ databases">
        <title>Genomic Encyclopedia of Type Strains, Phase IV (KMG-IV): sequencing the most valuable type-strain genomes for metagenomic binning, comparative biology and taxonomic classification.</title>
        <authorList>
            <person name="Goeker M."/>
        </authorList>
    </citation>
    <scope>NUCLEOTIDE SEQUENCE [LARGE SCALE GENOMIC DNA]</scope>
    <source>
        <strain evidence="9 10">DSM 101872</strain>
    </source>
</reference>
<dbReference type="PIRSF" id="PIRSF000194">
    <property type="entry name" value="DHFR"/>
    <property type="match status" value="1"/>
</dbReference>
<keyword evidence="10" id="KW-1185">Reference proteome</keyword>
<name>A0ABS4MG50_9LACO</name>
<keyword evidence="6 7" id="KW-0560">Oxidoreductase</keyword>
<comment type="pathway">
    <text evidence="1 7">Cofactor biosynthesis; tetrahydrofolate biosynthesis; 5,6,7,8-tetrahydrofolate from 7,8-dihydrofolate: step 1/1.</text>
</comment>
<comment type="caution">
    <text evidence="9">The sequence shown here is derived from an EMBL/GenBank/DDBJ whole genome shotgun (WGS) entry which is preliminary data.</text>
</comment>
<evidence type="ECO:0000256" key="7">
    <source>
        <dbReference type="PIRNR" id="PIRNR000194"/>
    </source>
</evidence>
<dbReference type="Pfam" id="PF00186">
    <property type="entry name" value="DHFR_1"/>
    <property type="match status" value="1"/>
</dbReference>
<evidence type="ECO:0000313" key="10">
    <source>
        <dbReference type="Proteomes" id="UP001519292"/>
    </source>
</evidence>
<evidence type="ECO:0000256" key="4">
    <source>
        <dbReference type="ARBA" id="ARBA00022563"/>
    </source>
</evidence>
<evidence type="ECO:0000313" key="9">
    <source>
        <dbReference type="EMBL" id="MBP2058671.1"/>
    </source>
</evidence>
<evidence type="ECO:0000256" key="5">
    <source>
        <dbReference type="ARBA" id="ARBA00022857"/>
    </source>
</evidence>
<dbReference type="PRINTS" id="PR00070">
    <property type="entry name" value="DHFR"/>
</dbReference>
<dbReference type="InterPro" id="IPR012259">
    <property type="entry name" value="DHFR"/>
</dbReference>
<dbReference type="PANTHER" id="PTHR48069">
    <property type="entry name" value="DIHYDROFOLATE REDUCTASE"/>
    <property type="match status" value="1"/>
</dbReference>
<dbReference type="RefSeq" id="WP_209687399.1">
    <property type="nucleotide sequence ID" value="NZ_JAGGLU010000012.1"/>
</dbReference>
<dbReference type="CDD" id="cd00209">
    <property type="entry name" value="DHFR"/>
    <property type="match status" value="1"/>
</dbReference>
<keyword evidence="5 7" id="KW-0521">NADP</keyword>
<dbReference type="InterPro" id="IPR024072">
    <property type="entry name" value="DHFR-like_dom_sf"/>
</dbReference>
<evidence type="ECO:0000256" key="1">
    <source>
        <dbReference type="ARBA" id="ARBA00004903"/>
    </source>
</evidence>
<accession>A0ABS4MG50</accession>
<comment type="catalytic activity">
    <reaction evidence="7">
        <text>(6S)-5,6,7,8-tetrahydrofolate + NADP(+) = 7,8-dihydrofolate + NADPH + H(+)</text>
        <dbReference type="Rhea" id="RHEA:15009"/>
        <dbReference type="ChEBI" id="CHEBI:15378"/>
        <dbReference type="ChEBI" id="CHEBI:57451"/>
        <dbReference type="ChEBI" id="CHEBI:57453"/>
        <dbReference type="ChEBI" id="CHEBI:57783"/>
        <dbReference type="ChEBI" id="CHEBI:58349"/>
        <dbReference type="EC" id="1.5.1.3"/>
    </reaction>
</comment>
<comment type="similarity">
    <text evidence="2 7">Belongs to the dihydrofolate reductase family.</text>
</comment>
<dbReference type="EC" id="1.5.1.3" evidence="3 7"/>
<dbReference type="Gene3D" id="3.40.430.10">
    <property type="entry name" value="Dihydrofolate Reductase, subunit A"/>
    <property type="match status" value="1"/>
</dbReference>